<organism evidence="2 3">
    <name type="scientific">Brassica cretica</name>
    <name type="common">Mustard</name>
    <dbReference type="NCBI Taxonomy" id="69181"/>
    <lineage>
        <taxon>Eukaryota</taxon>
        <taxon>Viridiplantae</taxon>
        <taxon>Streptophyta</taxon>
        <taxon>Embryophyta</taxon>
        <taxon>Tracheophyta</taxon>
        <taxon>Spermatophyta</taxon>
        <taxon>Magnoliopsida</taxon>
        <taxon>eudicotyledons</taxon>
        <taxon>Gunneridae</taxon>
        <taxon>Pentapetalae</taxon>
        <taxon>rosids</taxon>
        <taxon>malvids</taxon>
        <taxon>Brassicales</taxon>
        <taxon>Brassicaceae</taxon>
        <taxon>Brassiceae</taxon>
        <taxon>Brassica</taxon>
    </lineage>
</organism>
<keyword evidence="3" id="KW-1185">Reference proteome</keyword>
<evidence type="ECO:0000313" key="3">
    <source>
        <dbReference type="Proteomes" id="UP000266723"/>
    </source>
</evidence>
<proteinExistence type="predicted"/>
<dbReference type="Proteomes" id="UP000266723">
    <property type="component" value="Unassembled WGS sequence"/>
</dbReference>
<feature type="compositionally biased region" description="Basic and acidic residues" evidence="1">
    <location>
        <begin position="9"/>
        <end position="22"/>
    </location>
</feature>
<protein>
    <recommendedName>
        <fullName evidence="4">IBB domain-containing protein</fullName>
    </recommendedName>
</protein>
<comment type="caution">
    <text evidence="2">The sequence shown here is derived from an EMBL/GenBank/DDBJ whole genome shotgun (WGS) entry which is preliminary data.</text>
</comment>
<sequence length="57" mass="7052">MMYAFGDTPFRESESRDEERNAFRKRSQLNKTKRKMWKREEEDRMETAMEVDCDLKN</sequence>
<evidence type="ECO:0000313" key="2">
    <source>
        <dbReference type="EMBL" id="KAF3565229.1"/>
    </source>
</evidence>
<dbReference type="EMBL" id="QGKV02000759">
    <property type="protein sequence ID" value="KAF3565229.1"/>
    <property type="molecule type" value="Genomic_DNA"/>
</dbReference>
<gene>
    <name evidence="2" type="ORF">DY000_02013989</name>
</gene>
<feature type="compositionally biased region" description="Basic residues" evidence="1">
    <location>
        <begin position="23"/>
        <end position="37"/>
    </location>
</feature>
<evidence type="ECO:0000256" key="1">
    <source>
        <dbReference type="SAM" id="MobiDB-lite"/>
    </source>
</evidence>
<evidence type="ECO:0008006" key="4">
    <source>
        <dbReference type="Google" id="ProtNLM"/>
    </source>
</evidence>
<name>A0ABQ7D0R9_BRACR</name>
<accession>A0ABQ7D0R9</accession>
<reference evidence="2 3" key="1">
    <citation type="journal article" date="2020" name="BMC Genomics">
        <title>Intraspecific diversification of the crop wild relative Brassica cretica Lam. using demographic model selection.</title>
        <authorList>
            <person name="Kioukis A."/>
            <person name="Michalopoulou V.A."/>
            <person name="Briers L."/>
            <person name="Pirintsos S."/>
            <person name="Studholme D.J."/>
            <person name="Pavlidis P."/>
            <person name="Sarris P.F."/>
        </authorList>
    </citation>
    <scope>NUCLEOTIDE SEQUENCE [LARGE SCALE GENOMIC DNA]</scope>
    <source>
        <strain evidence="3">cv. PFS-1207/04</strain>
    </source>
</reference>
<feature type="region of interest" description="Disordered" evidence="1">
    <location>
        <begin position="1"/>
        <end position="43"/>
    </location>
</feature>